<dbReference type="PANTHER" id="PTHR10877:SF194">
    <property type="entry name" value="LOCATION OF VULVA DEFECTIVE 1"/>
    <property type="match status" value="1"/>
</dbReference>
<dbReference type="OrthoDB" id="444119at2759"/>
<dbReference type="GO" id="GO:0050982">
    <property type="term" value="P:detection of mechanical stimulus"/>
    <property type="evidence" value="ECO:0007669"/>
    <property type="project" value="TreeGrafter"/>
</dbReference>
<dbReference type="SMART" id="SM00308">
    <property type="entry name" value="LH2"/>
    <property type="match status" value="1"/>
</dbReference>
<dbReference type="InterPro" id="IPR001024">
    <property type="entry name" value="PLAT/LH2_dom"/>
</dbReference>
<protein>
    <submittedName>
        <fullName evidence="6">PLAT domain-containing protein</fullName>
    </submittedName>
</protein>
<dbReference type="InterPro" id="IPR036392">
    <property type="entry name" value="PLAT/LH2_dom_sf"/>
</dbReference>
<dbReference type="Proteomes" id="UP000274756">
    <property type="component" value="Unassembled WGS sequence"/>
</dbReference>
<evidence type="ECO:0000313" key="4">
    <source>
        <dbReference type="Proteomes" id="UP000038040"/>
    </source>
</evidence>
<dbReference type="Gene3D" id="2.60.60.20">
    <property type="entry name" value="PLAT/LH2 domain"/>
    <property type="match status" value="1"/>
</dbReference>
<dbReference type="PANTHER" id="PTHR10877">
    <property type="entry name" value="POLYCYSTIN FAMILY MEMBER"/>
    <property type="match status" value="1"/>
</dbReference>
<name>A0A0N4U9H6_DRAME</name>
<dbReference type="STRING" id="318479.A0A0N4U9H6"/>
<evidence type="ECO:0000313" key="6">
    <source>
        <dbReference type="WBParaSite" id="DME_0000374501-mRNA-1"/>
    </source>
</evidence>
<keyword evidence="5" id="KW-1185">Reference proteome</keyword>
<dbReference type="FunFam" id="2.60.60.20:FF:000027">
    <property type="entry name" value="Protein CBR-LOV-1"/>
    <property type="match status" value="1"/>
</dbReference>
<feature type="domain" description="PLAT" evidence="2">
    <location>
        <begin position="197"/>
        <end position="316"/>
    </location>
</feature>
<dbReference type="InterPro" id="IPR051223">
    <property type="entry name" value="Polycystin"/>
</dbReference>
<dbReference type="PROSITE" id="PS50095">
    <property type="entry name" value="PLAT"/>
    <property type="match status" value="1"/>
</dbReference>
<evidence type="ECO:0000313" key="5">
    <source>
        <dbReference type="Proteomes" id="UP000274756"/>
    </source>
</evidence>
<dbReference type="WBParaSite" id="DME_0000374501-mRNA-1">
    <property type="protein sequence ID" value="DME_0000374501-mRNA-1"/>
    <property type="gene ID" value="DME_0000374501"/>
</dbReference>
<organism evidence="4 6">
    <name type="scientific">Dracunculus medinensis</name>
    <name type="common">Guinea worm</name>
    <dbReference type="NCBI Taxonomy" id="318479"/>
    <lineage>
        <taxon>Eukaryota</taxon>
        <taxon>Metazoa</taxon>
        <taxon>Ecdysozoa</taxon>
        <taxon>Nematoda</taxon>
        <taxon>Chromadorea</taxon>
        <taxon>Rhabditida</taxon>
        <taxon>Spirurina</taxon>
        <taxon>Dracunculoidea</taxon>
        <taxon>Dracunculidae</taxon>
        <taxon>Dracunculus</taxon>
    </lineage>
</organism>
<evidence type="ECO:0000256" key="1">
    <source>
        <dbReference type="PROSITE-ProRule" id="PRU00152"/>
    </source>
</evidence>
<gene>
    <name evidence="3" type="ORF">DME_LOCUS7750</name>
</gene>
<reference evidence="3 5" key="2">
    <citation type="submission" date="2018-11" db="EMBL/GenBank/DDBJ databases">
        <authorList>
            <consortium name="Pathogen Informatics"/>
        </authorList>
    </citation>
    <scope>NUCLEOTIDE SEQUENCE [LARGE SCALE GENOMIC DNA]</scope>
</reference>
<dbReference type="GO" id="GO:0016020">
    <property type="term" value="C:membrane"/>
    <property type="evidence" value="ECO:0007669"/>
    <property type="project" value="TreeGrafter"/>
</dbReference>
<dbReference type="Pfam" id="PF01477">
    <property type="entry name" value="PLAT"/>
    <property type="match status" value="1"/>
</dbReference>
<dbReference type="EMBL" id="UYYG01001162">
    <property type="protein sequence ID" value="VDN57777.1"/>
    <property type="molecule type" value="Genomic_DNA"/>
</dbReference>
<dbReference type="SUPFAM" id="SSF49723">
    <property type="entry name" value="Lipase/lipooxygenase domain (PLAT/LH2 domain)"/>
    <property type="match status" value="1"/>
</dbReference>
<sequence length="316" mass="36940">ILDIHSFRTTQWNSSIFIEFSKGLGRKYEGEIWLFVAYQSLPGPLPHDHQWRFLVQKQTGINFYIINANELNNKMGLYFIGVGCAVPQNSTKNKTNLVEYRYGGNDVKYFERKLPFQYSIRIFTKGCFFYDEEGGLFRNDGIQVNKFVFSCATSHLSVFSSGTFRAKVPEFFSYEYITNNNEGRIRYMKDNKFHSEYKYLIAVETGYKMFATTDSHIFVNIIGTEGSELVRELADDFCSKCQFSWGTTERFLLKAEKSLGSLKALRLWVDETGEMYRQSWFCNRIIIKDLQTDENFHFDVDNWFGTLNGDGEVFIY</sequence>
<accession>A0A0N4U9H6</accession>
<comment type="caution">
    <text evidence="1">Lacks conserved residue(s) required for the propagation of feature annotation.</text>
</comment>
<dbReference type="GO" id="GO:0005262">
    <property type="term" value="F:calcium channel activity"/>
    <property type="evidence" value="ECO:0007669"/>
    <property type="project" value="TreeGrafter"/>
</dbReference>
<reference evidence="6" key="1">
    <citation type="submission" date="2017-02" db="UniProtKB">
        <authorList>
            <consortium name="WormBaseParasite"/>
        </authorList>
    </citation>
    <scope>IDENTIFICATION</scope>
</reference>
<dbReference type="AlphaFoldDB" id="A0A0N4U9H6"/>
<proteinExistence type="predicted"/>
<evidence type="ECO:0000259" key="2">
    <source>
        <dbReference type="PROSITE" id="PS50095"/>
    </source>
</evidence>
<evidence type="ECO:0000313" key="3">
    <source>
        <dbReference type="EMBL" id="VDN57777.1"/>
    </source>
</evidence>
<dbReference type="Proteomes" id="UP000038040">
    <property type="component" value="Unplaced"/>
</dbReference>